<dbReference type="Proteomes" id="UP000325081">
    <property type="component" value="Unassembled WGS sequence"/>
</dbReference>
<evidence type="ECO:0000313" key="2">
    <source>
        <dbReference type="EMBL" id="GER31039.1"/>
    </source>
</evidence>
<reference evidence="3" key="1">
    <citation type="journal article" date="2019" name="Curr. Biol.">
        <title>Genome Sequence of Striga asiatica Provides Insight into the Evolution of Plant Parasitism.</title>
        <authorList>
            <person name="Yoshida S."/>
            <person name="Kim S."/>
            <person name="Wafula E.K."/>
            <person name="Tanskanen J."/>
            <person name="Kim Y.M."/>
            <person name="Honaas L."/>
            <person name="Yang Z."/>
            <person name="Spallek T."/>
            <person name="Conn C.E."/>
            <person name="Ichihashi Y."/>
            <person name="Cheong K."/>
            <person name="Cui S."/>
            <person name="Der J.P."/>
            <person name="Gundlach H."/>
            <person name="Jiao Y."/>
            <person name="Hori C."/>
            <person name="Ishida J.K."/>
            <person name="Kasahara H."/>
            <person name="Kiba T."/>
            <person name="Kim M.S."/>
            <person name="Koo N."/>
            <person name="Laohavisit A."/>
            <person name="Lee Y.H."/>
            <person name="Lumba S."/>
            <person name="McCourt P."/>
            <person name="Mortimer J.C."/>
            <person name="Mutuku J.M."/>
            <person name="Nomura T."/>
            <person name="Sasaki-Sekimoto Y."/>
            <person name="Seto Y."/>
            <person name="Wang Y."/>
            <person name="Wakatake T."/>
            <person name="Sakakibara H."/>
            <person name="Demura T."/>
            <person name="Yamaguchi S."/>
            <person name="Yoneyama K."/>
            <person name="Manabe R.I."/>
            <person name="Nelson D.C."/>
            <person name="Schulman A.H."/>
            <person name="Timko M.P."/>
            <person name="dePamphilis C.W."/>
            <person name="Choi D."/>
            <person name="Shirasu K."/>
        </authorList>
    </citation>
    <scope>NUCLEOTIDE SEQUENCE [LARGE SCALE GENOMIC DNA]</scope>
    <source>
        <strain evidence="3">cv. UVA1</strain>
    </source>
</reference>
<dbReference type="OrthoDB" id="925674at2759"/>
<feature type="region of interest" description="Disordered" evidence="1">
    <location>
        <begin position="41"/>
        <end position="63"/>
    </location>
</feature>
<accession>A0A5A7PE24</accession>
<dbReference type="EMBL" id="BKCP01004406">
    <property type="protein sequence ID" value="GER31039.1"/>
    <property type="molecule type" value="Genomic_DNA"/>
</dbReference>
<evidence type="ECO:0000313" key="3">
    <source>
        <dbReference type="Proteomes" id="UP000325081"/>
    </source>
</evidence>
<gene>
    <name evidence="2" type="ORF">STAS_07018</name>
</gene>
<protein>
    <submittedName>
        <fullName evidence="2">Disease resistance protein</fullName>
    </submittedName>
</protein>
<proteinExistence type="predicted"/>
<dbReference type="AlphaFoldDB" id="A0A5A7PE24"/>
<feature type="compositionally biased region" description="Low complexity" evidence="1">
    <location>
        <begin position="43"/>
        <end position="57"/>
    </location>
</feature>
<keyword evidence="3" id="KW-1185">Reference proteome</keyword>
<sequence>MSEASFPVSFSLSVNSLMEIYEMQSHPLALPLQSHAPAHHAHSQSLSLSRSSTPLHTGSSCVRPAAPPLHQDGWFRFRGCAGAVEPAGRNGRRRAELHLEAGGQVTDAAAADPDRERCVLTGNANFVSRGAFEIKLDAAAAVAAKGKAVVGKGRRPLQARINSKRSRLAIEGAPAPKTLPSSILQKFKSMGNSYFDMALLSAEMTSNSKPSTTLQISTSGVVYFELLNLMDVKSGLCHPMGTRHPHGCRVWGKSRPETGDGGG</sequence>
<comment type="caution">
    <text evidence="2">The sequence shown here is derived from an EMBL/GenBank/DDBJ whole genome shotgun (WGS) entry which is preliminary data.</text>
</comment>
<organism evidence="2 3">
    <name type="scientific">Striga asiatica</name>
    <name type="common">Asiatic witchweed</name>
    <name type="synonym">Buchnera asiatica</name>
    <dbReference type="NCBI Taxonomy" id="4170"/>
    <lineage>
        <taxon>Eukaryota</taxon>
        <taxon>Viridiplantae</taxon>
        <taxon>Streptophyta</taxon>
        <taxon>Embryophyta</taxon>
        <taxon>Tracheophyta</taxon>
        <taxon>Spermatophyta</taxon>
        <taxon>Magnoliopsida</taxon>
        <taxon>eudicotyledons</taxon>
        <taxon>Gunneridae</taxon>
        <taxon>Pentapetalae</taxon>
        <taxon>asterids</taxon>
        <taxon>lamiids</taxon>
        <taxon>Lamiales</taxon>
        <taxon>Orobanchaceae</taxon>
        <taxon>Buchnereae</taxon>
        <taxon>Striga</taxon>
    </lineage>
</organism>
<name>A0A5A7PE24_STRAF</name>
<evidence type="ECO:0000256" key="1">
    <source>
        <dbReference type="SAM" id="MobiDB-lite"/>
    </source>
</evidence>